<gene>
    <name evidence="2" type="ORF">QRT04_03605</name>
</gene>
<reference evidence="2 3" key="1">
    <citation type="submission" date="2023-06" db="EMBL/GenBank/DDBJ databases">
        <title>Cellulomonas sp. MW4 Whole genome sequence.</title>
        <authorList>
            <person name="Park S."/>
        </authorList>
    </citation>
    <scope>NUCLEOTIDE SEQUENCE [LARGE SCALE GENOMIC DNA]</scope>
    <source>
        <strain evidence="2 3">MW4</strain>
    </source>
</reference>
<dbReference type="Proteomes" id="UP001529338">
    <property type="component" value="Unassembled WGS sequence"/>
</dbReference>
<evidence type="ECO:0000313" key="2">
    <source>
        <dbReference type="EMBL" id="MDM7854006.1"/>
    </source>
</evidence>
<proteinExistence type="predicted"/>
<name>A0ABT7SCT6_9CELL</name>
<feature type="compositionally biased region" description="Acidic residues" evidence="1">
    <location>
        <begin position="490"/>
        <end position="500"/>
    </location>
</feature>
<evidence type="ECO:0000313" key="3">
    <source>
        <dbReference type="Proteomes" id="UP001529338"/>
    </source>
</evidence>
<protein>
    <submittedName>
        <fullName evidence="2">DUF5719 family protein</fullName>
    </submittedName>
</protein>
<feature type="compositionally biased region" description="Gly residues" evidence="1">
    <location>
        <begin position="7"/>
        <end position="24"/>
    </location>
</feature>
<accession>A0ABT7SCT6</accession>
<evidence type="ECO:0000256" key="1">
    <source>
        <dbReference type="SAM" id="MobiDB-lite"/>
    </source>
</evidence>
<keyword evidence="3" id="KW-1185">Reference proteome</keyword>
<dbReference type="RefSeq" id="WP_289453550.1">
    <property type="nucleotide sequence ID" value="NZ_JAUCGQ010000001.1"/>
</dbReference>
<feature type="region of interest" description="Disordered" evidence="1">
    <location>
        <begin position="1"/>
        <end position="25"/>
    </location>
</feature>
<comment type="caution">
    <text evidence="2">The sequence shown here is derived from an EMBL/GenBank/DDBJ whole genome shotgun (WGS) entry which is preliminary data.</text>
</comment>
<sequence length="596" mass="57619">MEQDRGPLGGTPGAGGATGAGGQGRVWPGRVVRAVSGVAVLGLVGATVVAATRLPARDEQSVAATRVPVPAATASLVCPGSPILPTNAGRGDSAFNPVPVAPVTGVSALTAGPSDGPGAILPLTQASMLATIPAGAGSATVPNVTAPLVVQAEPGDGTAARLAGVSASLVTAGDLRGLVAASCQAPSADAWLLGGSTELSSTAHLVLVNSGSTPAQVTVQVWGPNGLADLSTDEYLVAPRGQRVLHLGALAAQQRRVAVHVTASGGRVAAFVQDSSLDGFTPTGTDLVVAGTQPAVEQVVPGVSVTASTAADAVGPALRLLVPGSKGTRATITLLGPGGPTRLPGADAVTLAGGSVTDVPLGGLAPGAYTAVVRADRPLLASAVVTRRGGAAPQGGGTMIDRAWAATADPGRSGVVALPAGATGSLVLSGVAGTGVTGDATGTLRVLGAGGAVLATRPVRIAAGSTGAWSLASLASGEETLAVAPPTPDSADDAGDDPTDDPTPALPTNLGGAQTWFAPDPPPTSTAPATPPPTAGPVVTGVDLVTDAGAHVRLAWALVATVDRPDGQLVSVLDPVPVAAGTPDVAVQRESRAGIR</sequence>
<organism evidence="2 3">
    <name type="scientific">Cellulomonas alba</name>
    <dbReference type="NCBI Taxonomy" id="3053467"/>
    <lineage>
        <taxon>Bacteria</taxon>
        <taxon>Bacillati</taxon>
        <taxon>Actinomycetota</taxon>
        <taxon>Actinomycetes</taxon>
        <taxon>Micrococcales</taxon>
        <taxon>Cellulomonadaceae</taxon>
        <taxon>Cellulomonas</taxon>
    </lineage>
</organism>
<dbReference type="EMBL" id="JAUCGQ010000001">
    <property type="protein sequence ID" value="MDM7854006.1"/>
    <property type="molecule type" value="Genomic_DNA"/>
</dbReference>
<feature type="region of interest" description="Disordered" evidence="1">
    <location>
        <begin position="482"/>
        <end position="540"/>
    </location>
</feature>
<dbReference type="InterPro" id="IPR043777">
    <property type="entry name" value="DUF5719"/>
</dbReference>
<dbReference type="Pfam" id="PF18986">
    <property type="entry name" value="DUF5719"/>
    <property type="match status" value="1"/>
</dbReference>
<feature type="compositionally biased region" description="Pro residues" evidence="1">
    <location>
        <begin position="519"/>
        <end position="535"/>
    </location>
</feature>